<dbReference type="CDD" id="cd06558">
    <property type="entry name" value="crotonase-like"/>
    <property type="match status" value="1"/>
</dbReference>
<dbReference type="InterPro" id="IPR029045">
    <property type="entry name" value="ClpP/crotonase-like_dom_sf"/>
</dbReference>
<evidence type="ECO:0000313" key="3">
    <source>
        <dbReference type="Proteomes" id="UP000033772"/>
    </source>
</evidence>
<evidence type="ECO:0000313" key="2">
    <source>
        <dbReference type="EMBL" id="OIJ26663.1"/>
    </source>
</evidence>
<dbReference type="AlphaFoldDB" id="A0A1J4N6R9"/>
<dbReference type="OrthoDB" id="3473569at2"/>
<gene>
    <name evidence="2" type="ORF">UG56_011890</name>
</gene>
<dbReference type="RefSeq" id="WP_045548000.1">
    <property type="nucleotide sequence ID" value="NZ_JZDQ02000014.1"/>
</dbReference>
<dbReference type="Pfam" id="PF00378">
    <property type="entry name" value="ECH_1"/>
    <property type="match status" value="1"/>
</dbReference>
<sequence length="256" mass="26583">MSLIRYEYADGCARITMTNPDRGNVFKPEAGEEMLAAILRAKADSARVIVLAAEGKYFSVGGDLAGFAAAEDLGPFILELAEGANRIITELVRCDAIVVSAVQGTAAGVGFPLAAAADIVVAADRAKFSLAYAKVGLSVDGGGSLLVHTLGLHRVLRLTLLGDMLSASEALEAGLVARVVPADELDATVDEVVATLLSGSPEALARTKHLIRDVAEPNPESALRREAESISALGGSASGREGVNAFLEKRPPSFTR</sequence>
<dbReference type="Gene3D" id="3.90.226.10">
    <property type="entry name" value="2-enoyl-CoA Hydratase, Chain A, domain 1"/>
    <property type="match status" value="1"/>
</dbReference>
<proteinExistence type="predicted"/>
<feature type="region of interest" description="Disordered" evidence="1">
    <location>
        <begin position="234"/>
        <end position="256"/>
    </location>
</feature>
<evidence type="ECO:0000256" key="1">
    <source>
        <dbReference type="SAM" id="MobiDB-lite"/>
    </source>
</evidence>
<comment type="caution">
    <text evidence="2">The sequence shown here is derived from an EMBL/GenBank/DDBJ whole genome shotgun (WGS) entry which is preliminary data.</text>
</comment>
<dbReference type="STRING" id="1844.UG56_011890"/>
<protein>
    <submittedName>
        <fullName evidence="2">Enoyl-CoA hydratase</fullName>
    </submittedName>
</protein>
<feature type="compositionally biased region" description="Basic and acidic residues" evidence="1">
    <location>
        <begin position="247"/>
        <end position="256"/>
    </location>
</feature>
<organism evidence="2 3">
    <name type="scientific">Nocardioides luteus</name>
    <dbReference type="NCBI Taxonomy" id="1844"/>
    <lineage>
        <taxon>Bacteria</taxon>
        <taxon>Bacillati</taxon>
        <taxon>Actinomycetota</taxon>
        <taxon>Actinomycetes</taxon>
        <taxon>Propionibacteriales</taxon>
        <taxon>Nocardioidaceae</taxon>
        <taxon>Nocardioides</taxon>
    </lineage>
</organism>
<accession>A0A1J4N6R9</accession>
<keyword evidence="3" id="KW-1185">Reference proteome</keyword>
<reference evidence="2" key="1">
    <citation type="submission" date="2016-10" db="EMBL/GenBank/DDBJ databases">
        <title>Draft Genome Sequence of Nocardioides luteus Strain BAFB, an Alkane-Degrading Bacterium Isolated from JP-7 Polluted Soil.</title>
        <authorList>
            <person name="Brown L."/>
            <person name="Ruiz O.N."/>
            <person name="Gunasekera T."/>
        </authorList>
    </citation>
    <scope>NUCLEOTIDE SEQUENCE [LARGE SCALE GENOMIC DNA]</scope>
    <source>
        <strain evidence="2">BAFB</strain>
    </source>
</reference>
<dbReference type="GO" id="GO:0003824">
    <property type="term" value="F:catalytic activity"/>
    <property type="evidence" value="ECO:0007669"/>
    <property type="project" value="UniProtKB-ARBA"/>
</dbReference>
<name>A0A1J4N6R9_9ACTN</name>
<dbReference type="PANTHER" id="PTHR43459:SF1">
    <property type="entry name" value="EG:BACN32G11.4 PROTEIN"/>
    <property type="match status" value="1"/>
</dbReference>
<dbReference type="InterPro" id="IPR001753">
    <property type="entry name" value="Enoyl-CoA_hydra/iso"/>
</dbReference>
<dbReference type="SUPFAM" id="SSF52096">
    <property type="entry name" value="ClpP/crotonase"/>
    <property type="match status" value="1"/>
</dbReference>
<dbReference type="Proteomes" id="UP000033772">
    <property type="component" value="Unassembled WGS sequence"/>
</dbReference>
<dbReference type="PANTHER" id="PTHR43459">
    <property type="entry name" value="ENOYL-COA HYDRATASE"/>
    <property type="match status" value="1"/>
</dbReference>
<dbReference type="EMBL" id="JZDQ02000014">
    <property type="protein sequence ID" value="OIJ26663.1"/>
    <property type="molecule type" value="Genomic_DNA"/>
</dbReference>